<accession>A0AAW1I343</accession>
<dbReference type="InterPro" id="IPR036691">
    <property type="entry name" value="Endo/exonu/phosph_ase_sf"/>
</dbReference>
<organism evidence="1 2">
    <name type="scientific">Saponaria officinalis</name>
    <name type="common">Common soapwort</name>
    <name type="synonym">Lychnis saponaria</name>
    <dbReference type="NCBI Taxonomy" id="3572"/>
    <lineage>
        <taxon>Eukaryota</taxon>
        <taxon>Viridiplantae</taxon>
        <taxon>Streptophyta</taxon>
        <taxon>Embryophyta</taxon>
        <taxon>Tracheophyta</taxon>
        <taxon>Spermatophyta</taxon>
        <taxon>Magnoliopsida</taxon>
        <taxon>eudicotyledons</taxon>
        <taxon>Gunneridae</taxon>
        <taxon>Pentapetalae</taxon>
        <taxon>Caryophyllales</taxon>
        <taxon>Caryophyllaceae</taxon>
        <taxon>Caryophylleae</taxon>
        <taxon>Saponaria</taxon>
    </lineage>
</organism>
<dbReference type="PANTHER" id="PTHR33710:SF71">
    <property type="entry name" value="ENDONUCLEASE_EXONUCLEASE_PHOSPHATASE DOMAIN-CONTAINING PROTEIN"/>
    <property type="match status" value="1"/>
</dbReference>
<comment type="caution">
    <text evidence="1">The sequence shown here is derived from an EMBL/GenBank/DDBJ whole genome shotgun (WGS) entry which is preliminary data.</text>
</comment>
<dbReference type="Proteomes" id="UP001443914">
    <property type="component" value="Unassembled WGS sequence"/>
</dbReference>
<dbReference type="Gene3D" id="3.60.10.10">
    <property type="entry name" value="Endonuclease/exonuclease/phosphatase"/>
    <property type="match status" value="1"/>
</dbReference>
<evidence type="ECO:0008006" key="3">
    <source>
        <dbReference type="Google" id="ProtNLM"/>
    </source>
</evidence>
<protein>
    <recommendedName>
        <fullName evidence="3">Endonuclease/exonuclease/phosphatase domain-containing protein</fullName>
    </recommendedName>
</protein>
<evidence type="ECO:0000313" key="1">
    <source>
        <dbReference type="EMBL" id="KAK9683880.1"/>
    </source>
</evidence>
<gene>
    <name evidence="1" type="ORF">RND81_10G171700</name>
</gene>
<name>A0AAW1I343_SAPOF</name>
<dbReference type="SUPFAM" id="SSF56219">
    <property type="entry name" value="DNase I-like"/>
    <property type="match status" value="1"/>
</dbReference>
<dbReference type="PANTHER" id="PTHR33710">
    <property type="entry name" value="BNAC02G09200D PROTEIN"/>
    <property type="match status" value="1"/>
</dbReference>
<keyword evidence="2" id="KW-1185">Reference proteome</keyword>
<dbReference type="AlphaFoldDB" id="A0AAW1I343"/>
<dbReference type="EMBL" id="JBDFQZ010000010">
    <property type="protein sequence ID" value="KAK9683880.1"/>
    <property type="molecule type" value="Genomic_DNA"/>
</dbReference>
<evidence type="ECO:0000313" key="2">
    <source>
        <dbReference type="Proteomes" id="UP001443914"/>
    </source>
</evidence>
<proteinExistence type="predicted"/>
<reference evidence="1" key="1">
    <citation type="submission" date="2024-03" db="EMBL/GenBank/DDBJ databases">
        <title>WGS assembly of Saponaria officinalis var. Norfolk2.</title>
        <authorList>
            <person name="Jenkins J."/>
            <person name="Shu S."/>
            <person name="Grimwood J."/>
            <person name="Barry K."/>
            <person name="Goodstein D."/>
            <person name="Schmutz J."/>
            <person name="Leebens-Mack J."/>
            <person name="Osbourn A."/>
        </authorList>
    </citation>
    <scope>NUCLEOTIDE SEQUENCE [LARGE SCALE GENOMIC DNA]</scope>
    <source>
        <strain evidence="1">JIC</strain>
    </source>
</reference>
<sequence length="396" mass="46358">MKRVRANMDDYEGMEVDSLGRSGRLAFMWRKDITVFFRSASAHHIDFDVRENGAEWRITGFYGWPAIADRVLSWQLLRLLSTEGDSPWLCIGDFNEILYSTEMKGGSRPQWQMNNFREAADVCGLRDVDFEGLEFTYDNGQEDEANRQSRLDRAMANDTWMEMFPREKLIHLDREGSDHAPIKLILNYRLDVGVNSRKLFRFEHIWVGEDGCEETIRRAWSDSQDNLLETLGNCAQKLQQWKGASIGKILRDIHNKRRRLKRLNEGGRSKEALGERKCVVKEIAHLLRKEELFWRQRSRAVWLKEGDRNTKFFHRKAVQRRKRNYISKIIEADGRIREGNTAVTEAATNYFSDLFSSGQPRNFEHILDGVEGKVTDQMNAILRREYREEEVVTALN</sequence>